<evidence type="ECO:0000313" key="3">
    <source>
        <dbReference type="Proteomes" id="UP000177407"/>
    </source>
</evidence>
<dbReference type="SUPFAM" id="SSF52540">
    <property type="entry name" value="P-loop containing nucleoside triphosphate hydrolases"/>
    <property type="match status" value="1"/>
</dbReference>
<evidence type="ECO:0000313" key="2">
    <source>
        <dbReference type="EMBL" id="OGF21319.1"/>
    </source>
</evidence>
<organism evidence="2 3">
    <name type="scientific">Candidatus Falkowbacteria bacterium RIFOXYA2_FULL_38_12</name>
    <dbReference type="NCBI Taxonomy" id="1797993"/>
    <lineage>
        <taxon>Bacteria</taxon>
        <taxon>Candidatus Falkowiibacteriota</taxon>
    </lineage>
</organism>
<dbReference type="InterPro" id="IPR038727">
    <property type="entry name" value="NadR/Ttd14_AAA_dom"/>
</dbReference>
<comment type="caution">
    <text evidence="2">The sequence shown here is derived from an EMBL/GenBank/DDBJ whole genome shotgun (WGS) entry which is preliminary data.</text>
</comment>
<accession>A0A1F5S3S7</accession>
<dbReference type="EMBL" id="MFGA01000008">
    <property type="protein sequence ID" value="OGF21319.1"/>
    <property type="molecule type" value="Genomic_DNA"/>
</dbReference>
<reference evidence="2 3" key="1">
    <citation type="journal article" date="2016" name="Nat. Commun.">
        <title>Thousands of microbial genomes shed light on interconnected biogeochemical processes in an aquifer system.</title>
        <authorList>
            <person name="Anantharaman K."/>
            <person name="Brown C.T."/>
            <person name="Hug L.A."/>
            <person name="Sharon I."/>
            <person name="Castelle C.J."/>
            <person name="Probst A.J."/>
            <person name="Thomas B.C."/>
            <person name="Singh A."/>
            <person name="Wilkins M.J."/>
            <person name="Karaoz U."/>
            <person name="Brodie E.L."/>
            <person name="Williams K.H."/>
            <person name="Hubbard S.S."/>
            <person name="Banfield J.F."/>
        </authorList>
    </citation>
    <scope>NUCLEOTIDE SEQUENCE [LARGE SCALE GENOMIC DNA]</scope>
</reference>
<feature type="domain" description="NadR/Ttd14 AAA" evidence="1">
    <location>
        <begin position="6"/>
        <end position="170"/>
    </location>
</feature>
<dbReference type="Proteomes" id="UP000177407">
    <property type="component" value="Unassembled WGS sequence"/>
</dbReference>
<sequence>MKKPFRIALLGTHSSGKTTLTNALSAKLKIPKKIKDIAEELCLNRFHKKSPLDLTLEEFWEMEILFFSSQLQGFISGKSFISDGGFILDPLYLQIVHNLNEKNPALKAFKKICLEFTRHYTHLIYLPPEIPHKDKSAEESFRKKVDSALLGELKKNKLRYYTVTGNLEERLNKIKEIVNS</sequence>
<gene>
    <name evidence="2" type="ORF">A2257_00875</name>
</gene>
<proteinExistence type="predicted"/>
<dbReference type="AlphaFoldDB" id="A0A1F5S3S7"/>
<evidence type="ECO:0000259" key="1">
    <source>
        <dbReference type="Pfam" id="PF13521"/>
    </source>
</evidence>
<name>A0A1F5S3S7_9BACT</name>
<dbReference type="Pfam" id="PF13521">
    <property type="entry name" value="AAA_28"/>
    <property type="match status" value="1"/>
</dbReference>
<dbReference type="InterPro" id="IPR027417">
    <property type="entry name" value="P-loop_NTPase"/>
</dbReference>
<protein>
    <recommendedName>
        <fullName evidence="1">NadR/Ttd14 AAA domain-containing protein</fullName>
    </recommendedName>
</protein>
<dbReference type="Gene3D" id="3.40.50.300">
    <property type="entry name" value="P-loop containing nucleotide triphosphate hydrolases"/>
    <property type="match status" value="1"/>
</dbReference>